<sequence length="67" mass="7537">MPVLASAYAVVEEDEDWVHGGGGERALTIYCYLRASTRTSSSSSSSSYHHYYYSYYTYSTSCFTSFS</sequence>
<dbReference type="Proteomes" id="UP001651158">
    <property type="component" value="Unassembled WGS sequence"/>
</dbReference>
<reference evidence="1 2" key="1">
    <citation type="journal article" date="2022" name="Front. Cell. Infect. Microbiol.">
        <title>The Genomes of Two Strains of Taenia crassiceps the Animal Model for the Study of Human Cysticercosis.</title>
        <authorList>
            <person name="Bobes R.J."/>
            <person name="Estrada K."/>
            <person name="Rios-Valencia D.G."/>
            <person name="Calderon-Gallegos A."/>
            <person name="de la Torre P."/>
            <person name="Carrero J.C."/>
            <person name="Sanchez-Flores A."/>
            <person name="Laclette J.P."/>
        </authorList>
    </citation>
    <scope>NUCLEOTIDE SEQUENCE [LARGE SCALE GENOMIC DNA]</scope>
    <source>
        <strain evidence="1">WFUcys</strain>
    </source>
</reference>
<organism evidence="1 2">
    <name type="scientific">Taenia crassiceps</name>
    <dbReference type="NCBI Taxonomy" id="6207"/>
    <lineage>
        <taxon>Eukaryota</taxon>
        <taxon>Metazoa</taxon>
        <taxon>Spiralia</taxon>
        <taxon>Lophotrochozoa</taxon>
        <taxon>Platyhelminthes</taxon>
        <taxon>Cestoda</taxon>
        <taxon>Eucestoda</taxon>
        <taxon>Cyclophyllidea</taxon>
        <taxon>Taeniidae</taxon>
        <taxon>Taenia</taxon>
    </lineage>
</organism>
<dbReference type="EMBL" id="JAKROA010000001">
    <property type="protein sequence ID" value="KAL5111636.1"/>
    <property type="molecule type" value="Genomic_DNA"/>
</dbReference>
<keyword evidence="2" id="KW-1185">Reference proteome</keyword>
<evidence type="ECO:0000313" key="1">
    <source>
        <dbReference type="EMBL" id="KAL5111636.1"/>
    </source>
</evidence>
<evidence type="ECO:0000313" key="2">
    <source>
        <dbReference type="Proteomes" id="UP001651158"/>
    </source>
</evidence>
<name>A0ABR4QPQ6_9CEST</name>
<accession>A0ABR4QPQ6</accession>
<proteinExistence type="predicted"/>
<gene>
    <name evidence="1" type="ORF">TcWFU_002757</name>
</gene>
<comment type="caution">
    <text evidence="1">The sequence shown here is derived from an EMBL/GenBank/DDBJ whole genome shotgun (WGS) entry which is preliminary data.</text>
</comment>
<protein>
    <submittedName>
        <fullName evidence="1">Uncharacterized protein</fullName>
    </submittedName>
</protein>